<reference evidence="8" key="1">
    <citation type="journal article" date="2013" name="Nature">
        <title>Pan genome of the phytoplankton Emiliania underpins its global distribution.</title>
        <authorList>
            <person name="Read B.A."/>
            <person name="Kegel J."/>
            <person name="Klute M.J."/>
            <person name="Kuo A."/>
            <person name="Lefebvre S.C."/>
            <person name="Maumus F."/>
            <person name="Mayer C."/>
            <person name="Miller J."/>
            <person name="Monier A."/>
            <person name="Salamov A."/>
            <person name="Young J."/>
            <person name="Aguilar M."/>
            <person name="Claverie J.M."/>
            <person name="Frickenhaus S."/>
            <person name="Gonzalez K."/>
            <person name="Herman E.K."/>
            <person name="Lin Y.C."/>
            <person name="Napier J."/>
            <person name="Ogata H."/>
            <person name="Sarno A.F."/>
            <person name="Shmutz J."/>
            <person name="Schroeder D."/>
            <person name="de Vargas C."/>
            <person name="Verret F."/>
            <person name="von Dassow P."/>
            <person name="Valentin K."/>
            <person name="Van de Peer Y."/>
            <person name="Wheeler G."/>
            <person name="Dacks J.B."/>
            <person name="Delwiche C.F."/>
            <person name="Dyhrman S.T."/>
            <person name="Glockner G."/>
            <person name="John U."/>
            <person name="Richards T."/>
            <person name="Worden A.Z."/>
            <person name="Zhang X."/>
            <person name="Grigoriev I.V."/>
            <person name="Allen A.E."/>
            <person name="Bidle K."/>
            <person name="Borodovsky M."/>
            <person name="Bowler C."/>
            <person name="Brownlee C."/>
            <person name="Cock J.M."/>
            <person name="Elias M."/>
            <person name="Gladyshev V.N."/>
            <person name="Groth M."/>
            <person name="Guda C."/>
            <person name="Hadaegh A."/>
            <person name="Iglesias-Rodriguez M.D."/>
            <person name="Jenkins J."/>
            <person name="Jones B.M."/>
            <person name="Lawson T."/>
            <person name="Leese F."/>
            <person name="Lindquist E."/>
            <person name="Lobanov A."/>
            <person name="Lomsadze A."/>
            <person name="Malik S.B."/>
            <person name="Marsh M.E."/>
            <person name="Mackinder L."/>
            <person name="Mock T."/>
            <person name="Mueller-Roeber B."/>
            <person name="Pagarete A."/>
            <person name="Parker M."/>
            <person name="Probert I."/>
            <person name="Quesneville H."/>
            <person name="Raines C."/>
            <person name="Rensing S.A."/>
            <person name="Riano-Pachon D.M."/>
            <person name="Richier S."/>
            <person name="Rokitta S."/>
            <person name="Shiraiwa Y."/>
            <person name="Soanes D.M."/>
            <person name="van der Giezen M."/>
            <person name="Wahlund T.M."/>
            <person name="Williams B."/>
            <person name="Wilson W."/>
            <person name="Wolfe G."/>
            <person name="Wurch L.L."/>
        </authorList>
    </citation>
    <scope>NUCLEOTIDE SEQUENCE</scope>
</reference>
<comment type="similarity">
    <text evidence="2">Belongs to the UPF0220 family.</text>
</comment>
<comment type="subcellular location">
    <subcellularLocation>
        <location evidence="1">Membrane</location>
        <topology evidence="1">Multi-pass membrane protein</topology>
    </subcellularLocation>
</comment>
<dbReference type="RefSeq" id="XP_005764948.1">
    <property type="nucleotide sequence ID" value="XM_005764891.1"/>
</dbReference>
<dbReference type="GO" id="GO:0016020">
    <property type="term" value="C:membrane"/>
    <property type="evidence" value="ECO:0007669"/>
    <property type="project" value="UniProtKB-SubCell"/>
</dbReference>
<dbReference type="PANTHER" id="PTHR13180">
    <property type="entry name" value="SMALL MEMBRANE PROTEIN-RELATED"/>
    <property type="match status" value="1"/>
</dbReference>
<dbReference type="InterPro" id="IPR007919">
    <property type="entry name" value="UPF0220"/>
</dbReference>
<dbReference type="HOGENOM" id="CLU_1734902_0_0_1"/>
<keyword evidence="4 6" id="KW-1133">Transmembrane helix</keyword>
<feature type="transmembrane region" description="Helical" evidence="6">
    <location>
        <begin position="106"/>
        <end position="127"/>
    </location>
</feature>
<keyword evidence="8" id="KW-1185">Reference proteome</keyword>
<dbReference type="GeneID" id="17258669"/>
<sequence>MGLLDDDDDYTSAVATAGSFLGGTFTALGWWLFVGYLLQAGAEAEWASPPPVNSTLPLAPAGLRSGAYWAPGILQTAALVMLNALNWEAVSEDTLGDASVALRARLWVTVCFVVMFTALGGAIWILVENAADERAWKGAGPAVVAQNACIFAGSLIFRASRRHGEHAM</sequence>
<evidence type="ECO:0000256" key="3">
    <source>
        <dbReference type="ARBA" id="ARBA00022692"/>
    </source>
</evidence>
<dbReference type="Pfam" id="PF05255">
    <property type="entry name" value="UPF0220"/>
    <property type="match status" value="1"/>
</dbReference>
<dbReference type="EnsemblProtists" id="EOD14689">
    <property type="protein sequence ID" value="EOD14689"/>
    <property type="gene ID" value="EMIHUDRAFT_197193"/>
</dbReference>
<feature type="transmembrane region" description="Helical" evidence="6">
    <location>
        <begin position="139"/>
        <end position="159"/>
    </location>
</feature>
<dbReference type="RefSeq" id="XP_005767118.1">
    <property type="nucleotide sequence ID" value="XM_005767061.1"/>
</dbReference>
<dbReference type="AlphaFoldDB" id="A0A0D3ITV4"/>
<evidence type="ECO:0000256" key="4">
    <source>
        <dbReference type="ARBA" id="ARBA00022989"/>
    </source>
</evidence>
<reference evidence="7" key="2">
    <citation type="submission" date="2024-10" db="UniProtKB">
        <authorList>
            <consortium name="EnsemblProtists"/>
        </authorList>
    </citation>
    <scope>IDENTIFICATION</scope>
</reference>
<keyword evidence="3 6" id="KW-0812">Transmembrane</keyword>
<evidence type="ECO:0008006" key="9">
    <source>
        <dbReference type="Google" id="ProtNLM"/>
    </source>
</evidence>
<evidence type="ECO:0000256" key="5">
    <source>
        <dbReference type="ARBA" id="ARBA00023136"/>
    </source>
</evidence>
<proteinExistence type="inferred from homology"/>
<evidence type="ECO:0000256" key="1">
    <source>
        <dbReference type="ARBA" id="ARBA00004141"/>
    </source>
</evidence>
<feature type="transmembrane region" description="Helical" evidence="6">
    <location>
        <begin position="12"/>
        <end position="33"/>
    </location>
</feature>
<evidence type="ECO:0000256" key="6">
    <source>
        <dbReference type="SAM" id="Phobius"/>
    </source>
</evidence>
<evidence type="ECO:0000313" key="8">
    <source>
        <dbReference type="Proteomes" id="UP000013827"/>
    </source>
</evidence>
<dbReference type="STRING" id="2903.R1E142"/>
<protein>
    <recommendedName>
        <fullName evidence="9">Transmembrane protein 50A</fullName>
    </recommendedName>
</protein>
<dbReference type="PaxDb" id="2903-EOD12519"/>
<organism evidence="7 8">
    <name type="scientific">Emiliania huxleyi (strain CCMP1516)</name>
    <dbReference type="NCBI Taxonomy" id="280463"/>
    <lineage>
        <taxon>Eukaryota</taxon>
        <taxon>Haptista</taxon>
        <taxon>Haptophyta</taxon>
        <taxon>Prymnesiophyceae</taxon>
        <taxon>Isochrysidales</taxon>
        <taxon>Noelaerhabdaceae</taxon>
        <taxon>Emiliania</taxon>
    </lineage>
</organism>
<name>A0A0D3ITV4_EMIH1</name>
<accession>A0A0D3ITV4</accession>
<dbReference type="Proteomes" id="UP000013827">
    <property type="component" value="Unassembled WGS sequence"/>
</dbReference>
<evidence type="ECO:0000313" key="7">
    <source>
        <dbReference type="EnsemblProtists" id="EOD14689"/>
    </source>
</evidence>
<dbReference type="KEGG" id="ehx:EMIHUDRAFT_197193"/>
<keyword evidence="5 6" id="KW-0472">Membrane</keyword>
<dbReference type="EnsemblProtists" id="EOD12519">
    <property type="protein sequence ID" value="EOD12519"/>
    <property type="gene ID" value="EMIHUDRAFT_247420"/>
</dbReference>
<dbReference type="eggNOG" id="KOG3393">
    <property type="taxonomic scope" value="Eukaryota"/>
</dbReference>
<dbReference type="GeneID" id="17260758"/>
<evidence type="ECO:0000256" key="2">
    <source>
        <dbReference type="ARBA" id="ARBA00005335"/>
    </source>
</evidence>
<dbReference type="KEGG" id="ehx:EMIHUDRAFT_247420"/>